<gene>
    <name evidence="2" type="ORF">SAMN05216377_1152</name>
</gene>
<dbReference type="AlphaFoldDB" id="A0A1G7WY47"/>
<proteinExistence type="predicted"/>
<dbReference type="InterPro" id="IPR013207">
    <property type="entry name" value="LGFP"/>
</dbReference>
<organism evidence="2 3">
    <name type="scientific">Pseudonocardia oroxyli</name>
    <dbReference type="NCBI Taxonomy" id="366584"/>
    <lineage>
        <taxon>Bacteria</taxon>
        <taxon>Bacillati</taxon>
        <taxon>Actinomycetota</taxon>
        <taxon>Actinomycetes</taxon>
        <taxon>Pseudonocardiales</taxon>
        <taxon>Pseudonocardiaceae</taxon>
        <taxon>Pseudonocardia</taxon>
    </lineage>
</organism>
<dbReference type="STRING" id="366584.SAMN05216377_1152"/>
<dbReference type="InterPro" id="IPR029476">
    <property type="entry name" value="DNase_NucA_NucB"/>
</dbReference>
<reference evidence="2 3" key="1">
    <citation type="submission" date="2016-10" db="EMBL/GenBank/DDBJ databases">
        <authorList>
            <person name="de Groot N.N."/>
        </authorList>
    </citation>
    <scope>NUCLEOTIDE SEQUENCE [LARGE SCALE GENOMIC DNA]</scope>
    <source>
        <strain evidence="2 3">CGMCC 4.3143</strain>
    </source>
</reference>
<keyword evidence="3" id="KW-1185">Reference proteome</keyword>
<feature type="domain" description="Deoxyribonuclease NucA/NucB" evidence="1">
    <location>
        <begin position="638"/>
        <end position="717"/>
    </location>
</feature>
<protein>
    <submittedName>
        <fullName evidence="2">Deoxyribonuclease NucA/NucB</fullName>
    </submittedName>
</protein>
<name>A0A1G7WY47_PSEOR</name>
<evidence type="ECO:0000313" key="3">
    <source>
        <dbReference type="Proteomes" id="UP000198967"/>
    </source>
</evidence>
<dbReference type="Pfam" id="PF08310">
    <property type="entry name" value="LGFP"/>
    <property type="match status" value="4"/>
</dbReference>
<accession>A0A1G7WY47</accession>
<evidence type="ECO:0000259" key="1">
    <source>
        <dbReference type="Pfam" id="PF14040"/>
    </source>
</evidence>
<dbReference type="EMBL" id="FNBE01000015">
    <property type="protein sequence ID" value="SDG76240.1"/>
    <property type="molecule type" value="Genomic_DNA"/>
</dbReference>
<evidence type="ECO:0000313" key="2">
    <source>
        <dbReference type="EMBL" id="SDG76240.1"/>
    </source>
</evidence>
<sequence>MTTDVASDRGGALTDTNPVLTEACTRYAQTGYSVCGAIRDKYLALGGPGRLGYPTSNELTNPDGVGKRNTFQNGGSSIYWHPSTGAWQIGGEIFRRWGALGYENGVLGYPTSDELTNPDGVGKRNTFQRASGHIYWSPATGAWSIQGEILRRWAALGYERGRLGYPTSDELTNPDGLGRRNTFQNAGAHIYWSPGTGAWSIQGGIIEHWAALGWERGVLGYPTTDETPTPDGIGAFNHFANNGSIYWTGATGSRAVYGPIRDKWSQLGWERSCHGYPTSDVSTTATGQRSTFQRGTIDHTSSSNATVSSCEQAAAATTLYQSAREAAGLPDEPELSLQQSLDEEQVHAYAAATNRSYPSSVVVGRDVAVEHEPGGDGVDPNFLLERDFVEECRANANDLSHPVASKHGWVKNHFEWCAVGKVSILNGFGQTVASARLTRVGYSTNTTAFVWMYYLVDQVTDESVFSDPGDYSITFATECGEDTGTGDCREDTQPLPYESLTAWAARSDVDATLPPVYQQLNSSNATSNPSADARRQHFIRTTISTGDTGRPVKDTKSTGVTPLRCDSSNEFPTYTEGCVFNNVVPFLTYSIDGNVRSVAEHIRDAQTRPEITDPRVAGKTIPGAFGSETYLRRTRDGSLADANGRAAAAVCRQVDPDYVNQGFDCDEYPFRSTREGASTTQNFSARALDRSENRRAGNGVRIFYRDDRILDGDRFQVRIIDRP</sequence>
<dbReference type="Proteomes" id="UP000198967">
    <property type="component" value="Unassembled WGS sequence"/>
</dbReference>
<dbReference type="Pfam" id="PF14040">
    <property type="entry name" value="DNase_NucA_NucB"/>
    <property type="match status" value="1"/>
</dbReference>